<name>A0A3B0WDP7_9ZZZZ</name>
<sequence length="378" mass="41652">MNKKLILKSALVTAITLGLAQPAFAVTDEEFKALQDRFDQLAEQVETNSSDSYSSDTTVGGYGELHYNNLNNGEGEDKREIDFHRFVLFINHQFNDNIRFFSELEVEHSFIGDTDDGSSSGSVAIEQAYVQLDLNEQTRVNAGILLIPVGFINETHEPPAFYGVERNPISRNIMPTTWREGGTSITGNFDSGLSYDLLLHTGLDGGTDVRGGRQKVANANARNLASTARIKYTGIRGLELSSTLQYQDDMTQVSSDEIGSATLLQGHVRWNIADVTLTALYAQWDINVAGSASAENQAKDKQDGGYLEASYKITPKWGVFARQNEWDNGGTGDTTKTQTDIGLSYWPHEDVVLKADYQLQNNVAGNFDGFNLGVGYQF</sequence>
<evidence type="ECO:0008006" key="2">
    <source>
        <dbReference type="Google" id="ProtNLM"/>
    </source>
</evidence>
<dbReference type="EMBL" id="UOFE01000036">
    <property type="protein sequence ID" value="VAW53985.1"/>
    <property type="molecule type" value="Genomic_DNA"/>
</dbReference>
<dbReference type="Gene3D" id="2.40.160.10">
    <property type="entry name" value="Porin"/>
    <property type="match status" value="1"/>
</dbReference>
<accession>A0A3B0WDP7</accession>
<dbReference type="InterPro" id="IPR023614">
    <property type="entry name" value="Porin_dom_sf"/>
</dbReference>
<evidence type="ECO:0000313" key="1">
    <source>
        <dbReference type="EMBL" id="VAW53985.1"/>
    </source>
</evidence>
<dbReference type="SUPFAM" id="SSF56935">
    <property type="entry name" value="Porins"/>
    <property type="match status" value="1"/>
</dbReference>
<gene>
    <name evidence="1" type="ORF">MNBD_GAMMA05-1625</name>
</gene>
<dbReference type="AlphaFoldDB" id="A0A3B0WDP7"/>
<reference evidence="1" key="1">
    <citation type="submission" date="2018-06" db="EMBL/GenBank/DDBJ databases">
        <authorList>
            <person name="Zhirakovskaya E."/>
        </authorList>
    </citation>
    <scope>NUCLEOTIDE SEQUENCE</scope>
</reference>
<protein>
    <recommendedName>
        <fullName evidence="2">Porin</fullName>
    </recommendedName>
</protein>
<organism evidence="1">
    <name type="scientific">hydrothermal vent metagenome</name>
    <dbReference type="NCBI Taxonomy" id="652676"/>
    <lineage>
        <taxon>unclassified sequences</taxon>
        <taxon>metagenomes</taxon>
        <taxon>ecological metagenomes</taxon>
    </lineage>
</organism>
<proteinExistence type="predicted"/>